<gene>
    <name evidence="2" type="ORF">C4532_01405</name>
</gene>
<evidence type="ECO:0000313" key="3">
    <source>
        <dbReference type="Proteomes" id="UP000285961"/>
    </source>
</evidence>
<dbReference type="Proteomes" id="UP000285961">
    <property type="component" value="Unassembled WGS sequence"/>
</dbReference>
<protein>
    <submittedName>
        <fullName evidence="2">Uncharacterized protein</fullName>
    </submittedName>
</protein>
<dbReference type="AlphaFoldDB" id="A0A419F8V0"/>
<accession>A0A419F8V0</accession>
<dbReference type="EMBL" id="QZKI01000009">
    <property type="protein sequence ID" value="RJP74890.1"/>
    <property type="molecule type" value="Genomic_DNA"/>
</dbReference>
<proteinExistence type="predicted"/>
<feature type="transmembrane region" description="Helical" evidence="1">
    <location>
        <begin position="119"/>
        <end position="140"/>
    </location>
</feature>
<evidence type="ECO:0000256" key="1">
    <source>
        <dbReference type="SAM" id="Phobius"/>
    </source>
</evidence>
<feature type="transmembrane region" description="Helical" evidence="1">
    <location>
        <begin position="78"/>
        <end position="98"/>
    </location>
</feature>
<evidence type="ECO:0000313" key="2">
    <source>
        <dbReference type="EMBL" id="RJP74890.1"/>
    </source>
</evidence>
<keyword evidence="1" id="KW-0472">Membrane</keyword>
<keyword evidence="1" id="KW-1133">Transmembrane helix</keyword>
<reference evidence="2 3" key="1">
    <citation type="journal article" date="2017" name="ISME J.">
        <title>Energy and carbon metabolisms in a deep terrestrial subsurface fluid microbial community.</title>
        <authorList>
            <person name="Momper L."/>
            <person name="Jungbluth S.P."/>
            <person name="Lee M.D."/>
            <person name="Amend J.P."/>
        </authorList>
    </citation>
    <scope>NUCLEOTIDE SEQUENCE [LARGE SCALE GENOMIC DNA]</scope>
    <source>
        <strain evidence="2">SURF_17</strain>
    </source>
</reference>
<organism evidence="2 3">
    <name type="scientific">Candidatus Abyssobacteria bacterium SURF_17</name>
    <dbReference type="NCBI Taxonomy" id="2093361"/>
    <lineage>
        <taxon>Bacteria</taxon>
        <taxon>Pseudomonadati</taxon>
        <taxon>Candidatus Hydrogenedentota</taxon>
        <taxon>Candidatus Abyssobacteria</taxon>
    </lineage>
</organism>
<feature type="transmembrane region" description="Helical" evidence="1">
    <location>
        <begin position="33"/>
        <end position="58"/>
    </location>
</feature>
<comment type="caution">
    <text evidence="2">The sequence shown here is derived from an EMBL/GenBank/DDBJ whole genome shotgun (WGS) entry which is preliminary data.</text>
</comment>
<keyword evidence="1" id="KW-0812">Transmembrane</keyword>
<sequence length="141" mass="15234">MLFKIVFSTAEARRAQRRGEGVGMEKNVRIGRLALCSFRMAICGAAVFFLVIGIYMFGLYAPGGDSEGSPWGMIVRSLTASVPVIAIVGMVLGLTALLPGSKSQGSVCREEDEYAIAGFIFNLMLGVAFLFFFILCLTPTY</sequence>
<name>A0A419F8V0_9BACT</name>